<evidence type="ECO:0000259" key="1">
    <source>
        <dbReference type="PROSITE" id="PS51782"/>
    </source>
</evidence>
<dbReference type="InterPro" id="IPR036779">
    <property type="entry name" value="LysM_dom_sf"/>
</dbReference>
<dbReference type="Proteomes" id="UP001519343">
    <property type="component" value="Unassembled WGS sequence"/>
</dbReference>
<sequence>MKQYLFIIMLGSLLFTSVVHIVSGLEWSNTAEASSFDYIEVPVEMGDTLWTIADRYNEEHQRSIRDMVRLIIDENNLQDPYIYPGQNLHIPNP</sequence>
<dbReference type="Gene3D" id="3.10.350.10">
    <property type="entry name" value="LysM domain"/>
    <property type="match status" value="1"/>
</dbReference>
<evidence type="ECO:0000313" key="3">
    <source>
        <dbReference type="Proteomes" id="UP001519343"/>
    </source>
</evidence>
<comment type="caution">
    <text evidence="2">The sequence shown here is derived from an EMBL/GenBank/DDBJ whole genome shotgun (WGS) entry which is preliminary data.</text>
</comment>
<proteinExistence type="predicted"/>
<name>A0ABS4GTR4_9BACL</name>
<dbReference type="CDD" id="cd00118">
    <property type="entry name" value="LysM"/>
    <property type="match status" value="1"/>
</dbReference>
<feature type="domain" description="LysM" evidence="1">
    <location>
        <begin position="39"/>
        <end position="90"/>
    </location>
</feature>
<dbReference type="PROSITE" id="PS51782">
    <property type="entry name" value="LYSM"/>
    <property type="match status" value="1"/>
</dbReference>
<keyword evidence="3" id="KW-1185">Reference proteome</keyword>
<dbReference type="SUPFAM" id="SSF54106">
    <property type="entry name" value="LysM domain"/>
    <property type="match status" value="1"/>
</dbReference>
<accession>A0ABS4GTR4</accession>
<dbReference type="RefSeq" id="WP_209811685.1">
    <property type="nucleotide sequence ID" value="NZ_JAGGKT010000012.1"/>
</dbReference>
<dbReference type="Pfam" id="PF01476">
    <property type="entry name" value="LysM"/>
    <property type="match status" value="1"/>
</dbReference>
<gene>
    <name evidence="2" type="ORF">J2Z37_003689</name>
</gene>
<organism evidence="2 3">
    <name type="scientific">Ammoniphilus resinae</name>
    <dbReference type="NCBI Taxonomy" id="861532"/>
    <lineage>
        <taxon>Bacteria</taxon>
        <taxon>Bacillati</taxon>
        <taxon>Bacillota</taxon>
        <taxon>Bacilli</taxon>
        <taxon>Bacillales</taxon>
        <taxon>Paenibacillaceae</taxon>
        <taxon>Aneurinibacillus group</taxon>
        <taxon>Ammoniphilus</taxon>
    </lineage>
</organism>
<dbReference type="InterPro" id="IPR018392">
    <property type="entry name" value="LysM"/>
</dbReference>
<reference evidence="2 3" key="1">
    <citation type="submission" date="2021-03" db="EMBL/GenBank/DDBJ databases">
        <title>Genomic Encyclopedia of Type Strains, Phase IV (KMG-IV): sequencing the most valuable type-strain genomes for metagenomic binning, comparative biology and taxonomic classification.</title>
        <authorList>
            <person name="Goeker M."/>
        </authorList>
    </citation>
    <scope>NUCLEOTIDE SEQUENCE [LARGE SCALE GENOMIC DNA]</scope>
    <source>
        <strain evidence="2 3">DSM 24738</strain>
    </source>
</reference>
<protein>
    <submittedName>
        <fullName evidence="2">LysM repeat protein</fullName>
    </submittedName>
</protein>
<evidence type="ECO:0000313" key="2">
    <source>
        <dbReference type="EMBL" id="MBP1933676.1"/>
    </source>
</evidence>
<dbReference type="EMBL" id="JAGGKT010000012">
    <property type="protein sequence ID" value="MBP1933676.1"/>
    <property type="molecule type" value="Genomic_DNA"/>
</dbReference>